<gene>
    <name evidence="1" type="ORF">MNBD_GAMMA06-2271</name>
</gene>
<name>A0A3B0WDQ0_9ZZZZ</name>
<feature type="non-terminal residue" evidence="1">
    <location>
        <position position="1"/>
    </location>
</feature>
<accession>A0A3B0WDQ0</accession>
<protein>
    <submittedName>
        <fullName evidence="1">Uncharacterized protein</fullName>
    </submittedName>
</protein>
<proteinExistence type="predicted"/>
<dbReference type="EMBL" id="UOFD01000015">
    <property type="protein sequence ID" value="VAW50540.1"/>
    <property type="molecule type" value="Genomic_DNA"/>
</dbReference>
<reference evidence="1" key="1">
    <citation type="submission" date="2018-06" db="EMBL/GenBank/DDBJ databases">
        <authorList>
            <person name="Zhirakovskaya E."/>
        </authorList>
    </citation>
    <scope>NUCLEOTIDE SEQUENCE</scope>
</reference>
<organism evidence="1">
    <name type="scientific">hydrothermal vent metagenome</name>
    <dbReference type="NCBI Taxonomy" id="652676"/>
    <lineage>
        <taxon>unclassified sequences</taxon>
        <taxon>metagenomes</taxon>
        <taxon>ecological metagenomes</taxon>
    </lineage>
</organism>
<sequence length="190" mass="21949">PNFFKVLFSSEYFKKIASMKVYTPDNELLMQLDKDKFIRLKREGKAEKRVYILDADAPESVATGWYRIDVRTTDGRKYQAEDYVIASRMGKVSGMQPSDDEERVLPVTLKWKPVVGAQYYKVFVRDAWEDKVIFTSKLIGDEEVQLPDDKLQPGGYYSWAVHARDTNEHILLGDFHMGSMSKKVFFAVAD</sequence>
<evidence type="ECO:0000313" key="1">
    <source>
        <dbReference type="EMBL" id="VAW50540.1"/>
    </source>
</evidence>
<dbReference type="AlphaFoldDB" id="A0A3B0WDQ0"/>